<evidence type="ECO:0000256" key="1">
    <source>
        <dbReference type="ARBA" id="ARBA00009929"/>
    </source>
</evidence>
<gene>
    <name evidence="5" type="primary">sspA</name>
    <name evidence="5" type="ORF">AFK62_02045</name>
    <name evidence="6" type="ORF">BN137_2187</name>
</gene>
<feature type="domain" description="GST C-terminal" evidence="4">
    <location>
        <begin position="92"/>
        <end position="214"/>
    </location>
</feature>
<evidence type="ECO:0000259" key="4">
    <source>
        <dbReference type="PROSITE" id="PS50405"/>
    </source>
</evidence>
<evidence type="ECO:0000313" key="7">
    <source>
        <dbReference type="Proteomes" id="UP000009340"/>
    </source>
</evidence>
<organism evidence="6 7">
    <name type="scientific">Cronobacter condimenti 1330</name>
    <dbReference type="NCBI Taxonomy" id="1073999"/>
    <lineage>
        <taxon>Bacteria</taxon>
        <taxon>Pseudomonadati</taxon>
        <taxon>Pseudomonadota</taxon>
        <taxon>Gammaproteobacteria</taxon>
        <taxon>Enterobacterales</taxon>
        <taxon>Enterobacteriaceae</taxon>
        <taxon>Cronobacter</taxon>
    </lineage>
</organism>
<dbReference type="KEGG" id="ccon:AFK62_02045"/>
<dbReference type="Pfam" id="PF00043">
    <property type="entry name" value="GST_C"/>
    <property type="match status" value="1"/>
</dbReference>
<dbReference type="NCBIfam" id="NF007016">
    <property type="entry name" value="PRK09481.1"/>
    <property type="match status" value="1"/>
</dbReference>
<dbReference type="Proteomes" id="UP000009340">
    <property type="component" value="Unassembled WGS sequence"/>
</dbReference>
<dbReference type="InterPro" id="IPR050983">
    <property type="entry name" value="GST_Omega/HSP26"/>
</dbReference>
<evidence type="ECO:0000313" key="5">
    <source>
        <dbReference type="EMBL" id="ALB61361.1"/>
    </source>
</evidence>
<dbReference type="SFLD" id="SFLDG00358">
    <property type="entry name" value="Main_(cytGST)"/>
    <property type="match status" value="1"/>
</dbReference>
<dbReference type="SFLD" id="SFLDS00019">
    <property type="entry name" value="Glutathione_Transferase_(cytos"/>
    <property type="match status" value="1"/>
</dbReference>
<dbReference type="RefSeq" id="WP_007673276.1">
    <property type="nucleotide sequence ID" value="NZ_CAKW01000080.1"/>
</dbReference>
<dbReference type="InterPro" id="IPR004045">
    <property type="entry name" value="Glutathione_S-Trfase_N"/>
</dbReference>
<proteinExistence type="inferred from homology"/>
<reference evidence="6" key="1">
    <citation type="submission" date="2012-07" db="EMBL/GenBank/DDBJ databases">
        <authorList>
            <person name="Cummings C."/>
        </authorList>
    </citation>
    <scope>NUCLEOTIDE SEQUENCE</scope>
    <source>
        <strain evidence="6">1330</strain>
    </source>
</reference>
<dbReference type="SUPFAM" id="SSF47616">
    <property type="entry name" value="GST C-terminal domain-like"/>
    <property type="match status" value="1"/>
</dbReference>
<dbReference type="Proteomes" id="UP000067320">
    <property type="component" value="Chromosome"/>
</dbReference>
<evidence type="ECO:0000259" key="3">
    <source>
        <dbReference type="PROSITE" id="PS50404"/>
    </source>
</evidence>
<dbReference type="GO" id="GO:0005737">
    <property type="term" value="C:cytoplasm"/>
    <property type="evidence" value="ECO:0007669"/>
    <property type="project" value="TreeGrafter"/>
</dbReference>
<dbReference type="InterPro" id="IPR034341">
    <property type="entry name" value="SspA_N"/>
</dbReference>
<dbReference type="PROSITE" id="PS50405">
    <property type="entry name" value="GST_CTER"/>
    <property type="match status" value="1"/>
</dbReference>
<dbReference type="InterPro" id="IPR036249">
    <property type="entry name" value="Thioredoxin-like_sf"/>
</dbReference>
<dbReference type="CDD" id="cd03186">
    <property type="entry name" value="GST_C_SspA"/>
    <property type="match status" value="1"/>
</dbReference>
<dbReference type="FunFam" id="1.20.1050.10:FF:000002">
    <property type="entry name" value="Stringent starvation protein A"/>
    <property type="match status" value="1"/>
</dbReference>
<evidence type="ECO:0000256" key="2">
    <source>
        <dbReference type="ARBA" id="ARBA00069301"/>
    </source>
</evidence>
<dbReference type="InterPro" id="IPR004046">
    <property type="entry name" value="GST_C"/>
</dbReference>
<accession>K8A0I4</accession>
<reference evidence="8" key="3">
    <citation type="submission" date="2015-09" db="EMBL/GenBank/DDBJ databases">
        <title>Cronobacter genome sequencing and assembly.</title>
        <authorList>
            <person name="Descombes P."/>
            <person name="Baert L."/>
            <person name="Ngom-Bru C."/>
            <person name="Barretto C."/>
        </authorList>
    </citation>
    <scope>NUCLEOTIDE SEQUENCE [LARGE SCALE GENOMIC DNA]</scope>
    <source>
        <strain evidence="8">LMG 26250</strain>
    </source>
</reference>
<dbReference type="EMBL" id="CP012264">
    <property type="protein sequence ID" value="ALB61361.1"/>
    <property type="molecule type" value="Genomic_DNA"/>
</dbReference>
<dbReference type="PANTHER" id="PTHR43968">
    <property type="match status" value="1"/>
</dbReference>
<dbReference type="EMBL" id="CAKW01000080">
    <property type="protein sequence ID" value="CCJ72818.1"/>
    <property type="molecule type" value="Genomic_DNA"/>
</dbReference>
<dbReference type="InterPro" id="IPR036282">
    <property type="entry name" value="Glutathione-S-Trfase_C_sf"/>
</dbReference>
<sequence>MAVAANKRSVMTLFSGPTDIYSHQVRIVLAEKGVSFEIEHVETDNLPQDLIDLNPNQSVPTLVDRELTLWESRIIMEYLDERFPHPPLMPVYPVARGESRLYMHRIEKDWYSLMNAIVNASSAQEADAARKQLREELLAIAPVFGQKPYFLSDEFSLVDCYLAPLLWRLPQLGVEFSGAGAKELKGYMTRVFERDSFLASLTEAEREIRLQTRG</sequence>
<dbReference type="AlphaFoldDB" id="K8A0I4"/>
<reference evidence="5 8" key="4">
    <citation type="journal article" date="2016" name="Genome Announc.">
        <title>Fully Closed Genome Sequences of Five Type Strains of the Genus Cronobacter and One Cronobacter sakazakii Strain.</title>
        <authorList>
            <person name="Moine D."/>
            <person name="Kassam M."/>
            <person name="Baert L."/>
            <person name="Tang Y."/>
            <person name="Barretto C."/>
            <person name="Ngom Bru C."/>
            <person name="Klijn A."/>
            <person name="Descombes P."/>
        </authorList>
    </citation>
    <scope>NUCLEOTIDE SEQUENCE [LARGE SCALE GENOMIC DNA]</scope>
    <source>
        <strain evidence="5 8">LMG 26250</strain>
    </source>
</reference>
<dbReference type="Pfam" id="PF02798">
    <property type="entry name" value="GST_N"/>
    <property type="match status" value="1"/>
</dbReference>
<dbReference type="PANTHER" id="PTHR43968:SF6">
    <property type="entry name" value="GLUTATHIONE S-TRANSFERASE OMEGA"/>
    <property type="match status" value="1"/>
</dbReference>
<comment type="similarity">
    <text evidence="1">Belongs to the GST superfamily. HSP26 family.</text>
</comment>
<dbReference type="InterPro" id="IPR040079">
    <property type="entry name" value="Glutathione_S-Trfase"/>
</dbReference>
<dbReference type="PROSITE" id="PS50404">
    <property type="entry name" value="GST_NTER"/>
    <property type="match status" value="1"/>
</dbReference>
<dbReference type="InterPro" id="IPR034342">
    <property type="entry name" value="SspA_C"/>
</dbReference>
<dbReference type="Gene3D" id="3.40.30.10">
    <property type="entry name" value="Glutaredoxin"/>
    <property type="match status" value="1"/>
</dbReference>
<dbReference type="SUPFAM" id="SSF52833">
    <property type="entry name" value="Thioredoxin-like"/>
    <property type="match status" value="1"/>
</dbReference>
<feature type="domain" description="GST N-terminal" evidence="3">
    <location>
        <begin position="9"/>
        <end position="87"/>
    </location>
</feature>
<dbReference type="eggNOG" id="COG0625">
    <property type="taxonomic scope" value="Bacteria"/>
</dbReference>
<dbReference type="STRING" id="1073999.AFK62_02045"/>
<dbReference type="InterPro" id="IPR010987">
    <property type="entry name" value="Glutathione-S-Trfase_C-like"/>
</dbReference>
<protein>
    <recommendedName>
        <fullName evidence="2">Stringent starvation protein A</fullName>
    </recommendedName>
</protein>
<dbReference type="Gene3D" id="1.20.1050.10">
    <property type="match status" value="1"/>
</dbReference>
<keyword evidence="8" id="KW-1185">Reference proteome</keyword>
<reference evidence="8" key="2">
    <citation type="submission" date="2015-07" db="EMBL/GenBank/DDBJ databases">
        <authorList>
            <person name="Moine D."/>
            <person name="Kassam M."/>
        </authorList>
    </citation>
    <scope>NUCLEOTIDE SEQUENCE [LARGE SCALE GENOMIC DNA]</scope>
    <source>
        <strain evidence="8">LMG 26250</strain>
    </source>
</reference>
<dbReference type="OrthoDB" id="9781431at2"/>
<evidence type="ECO:0000313" key="6">
    <source>
        <dbReference type="EMBL" id="CCJ72818.1"/>
    </source>
</evidence>
<dbReference type="PROSITE" id="PS51354">
    <property type="entry name" value="GLUTAREDOXIN_2"/>
    <property type="match status" value="1"/>
</dbReference>
<name>K8A0I4_9ENTR</name>
<dbReference type="CDD" id="cd03059">
    <property type="entry name" value="GST_N_SspA"/>
    <property type="match status" value="1"/>
</dbReference>
<dbReference type="PATRIC" id="fig|1073999.7.peg.405"/>
<evidence type="ECO:0000313" key="8">
    <source>
        <dbReference type="Proteomes" id="UP000067320"/>
    </source>
</evidence>